<dbReference type="InterPro" id="IPR050155">
    <property type="entry name" value="HAD-like_hydrolase_sf"/>
</dbReference>
<organism evidence="1 2">
    <name type="scientific">Iodidimonas nitroreducens</name>
    <dbReference type="NCBI Taxonomy" id="1236968"/>
    <lineage>
        <taxon>Bacteria</taxon>
        <taxon>Pseudomonadati</taxon>
        <taxon>Pseudomonadota</taxon>
        <taxon>Alphaproteobacteria</taxon>
        <taxon>Iodidimonadales</taxon>
        <taxon>Iodidimonadaceae</taxon>
        <taxon>Iodidimonas</taxon>
    </lineage>
</organism>
<dbReference type="InterPro" id="IPR023198">
    <property type="entry name" value="PGP-like_dom2"/>
</dbReference>
<gene>
    <name evidence="1" type="ORF">JCM17846_26000</name>
</gene>
<protein>
    <submittedName>
        <fullName evidence="1">Haloacid dehalogenase</fullName>
    </submittedName>
</protein>
<dbReference type="SFLD" id="SFLDS00003">
    <property type="entry name" value="Haloacid_Dehalogenase"/>
    <property type="match status" value="1"/>
</dbReference>
<comment type="caution">
    <text evidence="1">The sequence shown here is derived from an EMBL/GenBank/DDBJ whole genome shotgun (WGS) entry which is preliminary data.</text>
</comment>
<dbReference type="Pfam" id="PF13419">
    <property type="entry name" value="HAD_2"/>
    <property type="match status" value="1"/>
</dbReference>
<dbReference type="EMBL" id="BKCN01000015">
    <property type="protein sequence ID" value="GER04918.1"/>
    <property type="molecule type" value="Genomic_DNA"/>
</dbReference>
<dbReference type="SUPFAM" id="SSF56784">
    <property type="entry name" value="HAD-like"/>
    <property type="match status" value="1"/>
</dbReference>
<dbReference type="InterPro" id="IPR023214">
    <property type="entry name" value="HAD_sf"/>
</dbReference>
<dbReference type="NCBIfam" id="TIGR01549">
    <property type="entry name" value="HAD-SF-IA-v1"/>
    <property type="match status" value="1"/>
</dbReference>
<dbReference type="GO" id="GO:0006281">
    <property type="term" value="P:DNA repair"/>
    <property type="evidence" value="ECO:0007669"/>
    <property type="project" value="TreeGrafter"/>
</dbReference>
<dbReference type="Proteomes" id="UP000324996">
    <property type="component" value="Unassembled WGS sequence"/>
</dbReference>
<evidence type="ECO:0000313" key="1">
    <source>
        <dbReference type="EMBL" id="GER04918.1"/>
    </source>
</evidence>
<dbReference type="SFLD" id="SFLDG01129">
    <property type="entry name" value="C1.5:_HAD__Beta-PGM__Phosphata"/>
    <property type="match status" value="1"/>
</dbReference>
<sequence>MMLAVFDCDGTLVDSQHVIISAMRMAFAANDRAAPSDAQIRQIVGLSLPEAMTALLQGGAKITADRDPDPALPGLLADAYKQAFVDLRARDGHRQEPLYPGIKSTLDHLRNEGVLLAVATGKSIRGLNSILAHHNLADYFISLQTADTHPSKPHPSMLLAAMDEAGMAPEKTILIGDTSYDILMARAAGAWGLGVSWGYHATADLLAAGAHAISRNGDELPHDISNLLAKATA</sequence>
<dbReference type="Gene3D" id="1.10.150.240">
    <property type="entry name" value="Putative phosphatase, domain 2"/>
    <property type="match status" value="1"/>
</dbReference>
<name>A0A5A7N9Y1_9PROT</name>
<evidence type="ECO:0000313" key="2">
    <source>
        <dbReference type="Proteomes" id="UP000324996"/>
    </source>
</evidence>
<dbReference type="AlphaFoldDB" id="A0A5A7N9Y1"/>
<dbReference type="InterPro" id="IPR041492">
    <property type="entry name" value="HAD_2"/>
</dbReference>
<dbReference type="InterPro" id="IPR036412">
    <property type="entry name" value="HAD-like_sf"/>
</dbReference>
<reference evidence="1 2" key="1">
    <citation type="submission" date="2019-09" db="EMBL/GenBank/DDBJ databases">
        <title>NBRP : Genome information of microbial organism related human and environment.</title>
        <authorList>
            <person name="Hattori M."/>
            <person name="Oshima K."/>
            <person name="Inaba H."/>
            <person name="Suda W."/>
            <person name="Sakamoto M."/>
            <person name="Iino T."/>
            <person name="Kitahara M."/>
            <person name="Oshida Y."/>
            <person name="Iida T."/>
            <person name="Kudo T."/>
            <person name="Itoh T."/>
            <person name="Ohkuma M."/>
        </authorList>
    </citation>
    <scope>NUCLEOTIDE SEQUENCE [LARGE SCALE GENOMIC DNA]</scope>
    <source>
        <strain evidence="1 2">Q-1</strain>
    </source>
</reference>
<accession>A0A5A7N9Y1</accession>
<dbReference type="InterPro" id="IPR006439">
    <property type="entry name" value="HAD-SF_hydro_IA"/>
</dbReference>
<keyword evidence="2" id="KW-1185">Reference proteome</keyword>
<dbReference type="NCBIfam" id="TIGR01509">
    <property type="entry name" value="HAD-SF-IA-v3"/>
    <property type="match status" value="1"/>
</dbReference>
<dbReference type="GO" id="GO:0005829">
    <property type="term" value="C:cytosol"/>
    <property type="evidence" value="ECO:0007669"/>
    <property type="project" value="TreeGrafter"/>
</dbReference>
<proteinExistence type="predicted"/>
<dbReference type="GO" id="GO:0008967">
    <property type="term" value="F:phosphoglycolate phosphatase activity"/>
    <property type="evidence" value="ECO:0007669"/>
    <property type="project" value="TreeGrafter"/>
</dbReference>
<dbReference type="PANTHER" id="PTHR43434">
    <property type="entry name" value="PHOSPHOGLYCOLATE PHOSPHATASE"/>
    <property type="match status" value="1"/>
</dbReference>
<dbReference type="RefSeq" id="WP_042084051.1">
    <property type="nucleotide sequence ID" value="NZ_BKCN01000015.1"/>
</dbReference>
<dbReference type="PANTHER" id="PTHR43434:SF24">
    <property type="entry name" value="HYDROLASE-RELATED"/>
    <property type="match status" value="1"/>
</dbReference>
<dbReference type="Gene3D" id="3.40.50.1000">
    <property type="entry name" value="HAD superfamily/HAD-like"/>
    <property type="match status" value="1"/>
</dbReference>
<dbReference type="SFLD" id="SFLDG01135">
    <property type="entry name" value="C1.5.6:_HAD__Beta-PGM__Phospha"/>
    <property type="match status" value="1"/>
</dbReference>